<evidence type="ECO:0000256" key="4">
    <source>
        <dbReference type="ARBA" id="ARBA00023136"/>
    </source>
</evidence>
<evidence type="ECO:0000313" key="8">
    <source>
        <dbReference type="Proteomes" id="UP000029964"/>
    </source>
</evidence>
<keyword evidence="4 5" id="KW-0472">Membrane</keyword>
<feature type="transmembrane region" description="Helical" evidence="5">
    <location>
        <begin position="25"/>
        <end position="45"/>
    </location>
</feature>
<dbReference type="STRING" id="857340.A0A086T5L3"/>
<dbReference type="EMBL" id="JPKY01000045">
    <property type="protein sequence ID" value="KFH44645.1"/>
    <property type="molecule type" value="Genomic_DNA"/>
</dbReference>
<dbReference type="GO" id="GO:0015171">
    <property type="term" value="F:amino acid transmembrane transporter activity"/>
    <property type="evidence" value="ECO:0007669"/>
    <property type="project" value="TreeGrafter"/>
</dbReference>
<dbReference type="GO" id="GO:0016020">
    <property type="term" value="C:membrane"/>
    <property type="evidence" value="ECO:0007669"/>
    <property type="project" value="UniProtKB-SubCell"/>
</dbReference>
<feature type="transmembrane region" description="Helical" evidence="5">
    <location>
        <begin position="376"/>
        <end position="394"/>
    </location>
</feature>
<keyword evidence="8" id="KW-1185">Reference proteome</keyword>
<evidence type="ECO:0000256" key="2">
    <source>
        <dbReference type="ARBA" id="ARBA00022692"/>
    </source>
</evidence>
<dbReference type="InterPro" id="IPR050524">
    <property type="entry name" value="APC_YAT"/>
</dbReference>
<feature type="transmembrane region" description="Helical" evidence="5">
    <location>
        <begin position="115"/>
        <end position="133"/>
    </location>
</feature>
<evidence type="ECO:0000256" key="5">
    <source>
        <dbReference type="SAM" id="Phobius"/>
    </source>
</evidence>
<organism evidence="7 8">
    <name type="scientific">Hapsidospora chrysogenum (strain ATCC 11550 / CBS 779.69 / DSM 880 / IAM 14645 / JCM 23072 / IMI 49137)</name>
    <name type="common">Acremonium chrysogenum</name>
    <dbReference type="NCBI Taxonomy" id="857340"/>
    <lineage>
        <taxon>Eukaryota</taxon>
        <taxon>Fungi</taxon>
        <taxon>Dikarya</taxon>
        <taxon>Ascomycota</taxon>
        <taxon>Pezizomycotina</taxon>
        <taxon>Sordariomycetes</taxon>
        <taxon>Hypocreomycetidae</taxon>
        <taxon>Hypocreales</taxon>
        <taxon>Bionectriaceae</taxon>
        <taxon>Hapsidospora</taxon>
    </lineage>
</organism>
<feature type="transmembrane region" description="Helical" evidence="5">
    <location>
        <begin position="66"/>
        <end position="88"/>
    </location>
</feature>
<proteinExistence type="predicted"/>
<comment type="caution">
    <text evidence="7">The sequence shown here is derived from an EMBL/GenBank/DDBJ whole genome shotgun (WGS) entry which is preliminary data.</text>
</comment>
<keyword evidence="3 5" id="KW-1133">Transmembrane helix</keyword>
<reference evidence="8" key="1">
    <citation type="journal article" date="2014" name="Genome Announc.">
        <title>Genome sequence and annotation of Acremonium chrysogenum, producer of the beta-lactam antibiotic cephalosporin C.</title>
        <authorList>
            <person name="Terfehr D."/>
            <person name="Dahlmann T.A."/>
            <person name="Specht T."/>
            <person name="Zadra I."/>
            <person name="Kuernsteiner H."/>
            <person name="Kueck U."/>
        </authorList>
    </citation>
    <scope>NUCLEOTIDE SEQUENCE [LARGE SCALE GENOMIC DNA]</scope>
    <source>
        <strain evidence="8">ATCC 11550 / CBS 779.69 / DSM 880 / IAM 14645 / JCM 23072 / IMI 49137</strain>
    </source>
</reference>
<dbReference type="Gene3D" id="1.20.1740.10">
    <property type="entry name" value="Amino acid/polyamine transporter I"/>
    <property type="match status" value="1"/>
</dbReference>
<dbReference type="AlphaFoldDB" id="A0A086T5L3"/>
<gene>
    <name evidence="7" type="ORF">ACRE_046080</name>
</gene>
<evidence type="ECO:0000313" key="7">
    <source>
        <dbReference type="EMBL" id="KFH44645.1"/>
    </source>
</evidence>
<evidence type="ECO:0000256" key="3">
    <source>
        <dbReference type="ARBA" id="ARBA00022989"/>
    </source>
</evidence>
<evidence type="ECO:0000259" key="6">
    <source>
        <dbReference type="Pfam" id="PF00324"/>
    </source>
</evidence>
<feature type="transmembrane region" description="Helical" evidence="5">
    <location>
        <begin position="231"/>
        <end position="252"/>
    </location>
</feature>
<dbReference type="PANTHER" id="PTHR43341">
    <property type="entry name" value="AMINO ACID PERMEASE"/>
    <property type="match status" value="1"/>
</dbReference>
<evidence type="ECO:0000256" key="1">
    <source>
        <dbReference type="ARBA" id="ARBA00004141"/>
    </source>
</evidence>
<feature type="transmembrane region" description="Helical" evidence="5">
    <location>
        <begin position="312"/>
        <end position="341"/>
    </location>
</feature>
<protein>
    <submittedName>
        <fullName evidence="7">Proline-specific permease-like protein</fullName>
    </submittedName>
</protein>
<feature type="transmembrane region" description="Helical" evidence="5">
    <location>
        <begin position="140"/>
        <end position="162"/>
    </location>
</feature>
<dbReference type="InterPro" id="IPR004841">
    <property type="entry name" value="AA-permease/SLC12A_dom"/>
</dbReference>
<accession>A0A086T5L3</accession>
<dbReference type="OrthoDB" id="3900342at2759"/>
<dbReference type="PANTHER" id="PTHR43341:SF35">
    <property type="entry name" value="ACID TRANSPORTER, PUTATIVE-RELATED"/>
    <property type="match status" value="1"/>
</dbReference>
<dbReference type="Pfam" id="PF00324">
    <property type="entry name" value="AA_permease"/>
    <property type="match status" value="1"/>
</dbReference>
<feature type="transmembrane region" description="Helical" evidence="5">
    <location>
        <begin position="273"/>
        <end position="292"/>
    </location>
</feature>
<feature type="transmembrane region" description="Helical" evidence="5">
    <location>
        <begin position="467"/>
        <end position="487"/>
    </location>
</feature>
<sequence>MTDIDSKIYRECGSSLASAGPGGALMAYIIIGIVVSSVMSSLGEMTALMPVNAPMMEFPRRFLDRGVGFAVGWIYWFAYAVIAANQLVASTNAIRFRYDDGTTFLNWPTGENVDHAVWFGMVLVAVTMFNMLPVRIYGELEYVFGSIKMLILVMTIFLLLVIDTMKPPEPLSQRLDLTTDTPASARPGAYYDEPPGVKYWNDPYSFFRNGYNVTNGDGSTREITGSAGSLLGVWTTFINVAFSYVGMDIFAATAAESRILANSEGMKMAARKINIRVVTIYAFAVLLASFVVPTDHPFINGGGQSVGSRSVFLIAVVEAGMPAAAHFYNSVFLFSSFTCAINSMYNASRVMHTLALRGQTGPEFITRRLRQCRSGVPTRTVLVTAGMMLIGFLGRSGAPGSRLDELANNCTVSFLIAYGTICATYLCFYRTLREAKMYGNTSEAQAASYDRNNPAYPYKSHGQWLKAAFGLMACVLILLFNGVAAFLRRPFGVRTFISSYISDEETDKEQLPVFLLLIVGYKIRNHGFTFSEWGPERSEDLSNTVQVTTVRRKGRLEPPDEAYFTKANALATVRWLWEWLQ</sequence>
<dbReference type="HOGENOM" id="CLU_007946_13_0_1"/>
<keyword evidence="2 5" id="KW-0812">Transmembrane</keyword>
<name>A0A086T5L3_HAPC1</name>
<feature type="transmembrane region" description="Helical" evidence="5">
    <location>
        <begin position="406"/>
        <end position="428"/>
    </location>
</feature>
<feature type="domain" description="Amino acid permease/ SLC12A" evidence="6">
    <location>
        <begin position="12"/>
        <end position="523"/>
    </location>
</feature>
<comment type="subcellular location">
    <subcellularLocation>
        <location evidence="1">Membrane</location>
        <topology evidence="1">Multi-pass membrane protein</topology>
    </subcellularLocation>
</comment>
<dbReference type="Proteomes" id="UP000029964">
    <property type="component" value="Unassembled WGS sequence"/>
</dbReference>